<evidence type="ECO:0000313" key="4">
    <source>
        <dbReference type="EMBL" id="MBD3584127.1"/>
    </source>
</evidence>
<dbReference type="PANTHER" id="PTHR43698:SF1">
    <property type="entry name" value="BLL4564 PROTEIN"/>
    <property type="match status" value="1"/>
</dbReference>
<dbReference type="PANTHER" id="PTHR43698">
    <property type="entry name" value="RIBD C-TERMINAL DOMAIN CONTAINING PROTEIN"/>
    <property type="match status" value="1"/>
</dbReference>
<evidence type="ECO:0000259" key="2">
    <source>
        <dbReference type="Pfam" id="PF02627"/>
    </source>
</evidence>
<dbReference type="CDD" id="cd02233">
    <property type="entry name" value="cupin_HNL-like"/>
    <property type="match status" value="1"/>
</dbReference>
<sequence length="376" mass="40644">MTTLVTKKLLFVMQGLCFCMLTVATAYAKDADTALTDRQKAIIPIAALTATGDTQALEKALNDGLNKGLTVNEVKEIFIHSYAYAGFPRALNGINTFITVTEERKAQGIADKTGAEATPVPANYNANAVGHKVGNDLVGRDISNRTTGYAAFVPTIDIFLVEHLFADIFYRDVLSVKDRELVTISMLSAMTGAEAQLTSHMKLSQRVGYTNSQLREFTQILIETVSQGSATRAQKILTDELNIAMTDTNIATVMVNRDRSATMGAADKFTGNAKITSRFTSSVSSHYRGAMVEFEAGARTAWHTHPKGQTLIIISGKGRVQQEGNKAKALLPGDVVTIPPHTKHWHGAAPDSAMSHIAILTPNDGETVTWMGLVKD</sequence>
<comment type="caution">
    <text evidence="4">The sequence shown here is derived from an EMBL/GenBank/DDBJ whole genome shotgun (WGS) entry which is preliminary data.</text>
</comment>
<dbReference type="Gene3D" id="2.60.120.10">
    <property type="entry name" value="Jelly Rolls"/>
    <property type="match status" value="1"/>
</dbReference>
<dbReference type="Proteomes" id="UP000624419">
    <property type="component" value="Unassembled WGS sequence"/>
</dbReference>
<feature type="domain" description="Carboxymuconolactone decarboxylase-like" evidence="2">
    <location>
        <begin position="160"/>
        <end position="226"/>
    </location>
</feature>
<dbReference type="EMBL" id="JABBXD010000001">
    <property type="protein sequence ID" value="MBD3584127.1"/>
    <property type="molecule type" value="Genomic_DNA"/>
</dbReference>
<keyword evidence="5" id="KW-1185">Reference proteome</keyword>
<gene>
    <name evidence="4" type="ORF">HHX48_00060</name>
</gene>
<feature type="domain" description="Cupin type-2" evidence="3">
    <location>
        <begin position="291"/>
        <end position="355"/>
    </location>
</feature>
<feature type="signal peptide" evidence="1">
    <location>
        <begin position="1"/>
        <end position="28"/>
    </location>
</feature>
<evidence type="ECO:0000313" key="5">
    <source>
        <dbReference type="Proteomes" id="UP000624419"/>
    </source>
</evidence>
<dbReference type="Gene3D" id="1.20.1290.10">
    <property type="entry name" value="AhpD-like"/>
    <property type="match status" value="1"/>
</dbReference>
<dbReference type="InterPro" id="IPR003779">
    <property type="entry name" value="CMD-like"/>
</dbReference>
<evidence type="ECO:0000259" key="3">
    <source>
        <dbReference type="Pfam" id="PF07883"/>
    </source>
</evidence>
<reference evidence="4 5" key="1">
    <citation type="submission" date="2020-04" db="EMBL/GenBank/DDBJ databases">
        <title>Salinimonas sp. HHU 13199.</title>
        <authorList>
            <person name="Cui X."/>
            <person name="Zhang D."/>
        </authorList>
    </citation>
    <scope>NUCLEOTIDE SEQUENCE [LARGE SCALE GENOMIC DNA]</scope>
    <source>
        <strain evidence="4 5">HHU 13199</strain>
    </source>
</reference>
<dbReference type="InterPro" id="IPR029032">
    <property type="entry name" value="AhpD-like"/>
</dbReference>
<proteinExistence type="predicted"/>
<evidence type="ECO:0000256" key="1">
    <source>
        <dbReference type="SAM" id="SignalP"/>
    </source>
</evidence>
<dbReference type="SUPFAM" id="SSF51182">
    <property type="entry name" value="RmlC-like cupins"/>
    <property type="match status" value="1"/>
</dbReference>
<dbReference type="Pfam" id="PF02627">
    <property type="entry name" value="CMD"/>
    <property type="match status" value="2"/>
</dbReference>
<dbReference type="InterPro" id="IPR013096">
    <property type="entry name" value="Cupin_2"/>
</dbReference>
<keyword evidence="1" id="KW-0732">Signal</keyword>
<dbReference type="InterPro" id="IPR047263">
    <property type="entry name" value="HNL-like_cupin"/>
</dbReference>
<feature type="chain" id="PRO_5047445667" evidence="1">
    <location>
        <begin position="29"/>
        <end position="376"/>
    </location>
</feature>
<accession>A0ABR8LII6</accession>
<dbReference type="Pfam" id="PF07883">
    <property type="entry name" value="Cupin_2"/>
    <property type="match status" value="1"/>
</dbReference>
<protein>
    <submittedName>
        <fullName evidence="4">Cupin domain-containing protein</fullName>
    </submittedName>
</protein>
<name>A0ABR8LII6_9ALTE</name>
<feature type="domain" description="Carboxymuconolactone decarboxylase-like" evidence="2">
    <location>
        <begin position="27"/>
        <end position="93"/>
    </location>
</feature>
<dbReference type="InterPro" id="IPR014710">
    <property type="entry name" value="RmlC-like_jellyroll"/>
</dbReference>
<dbReference type="SUPFAM" id="SSF69118">
    <property type="entry name" value="AhpD-like"/>
    <property type="match status" value="1"/>
</dbReference>
<dbReference type="InterPro" id="IPR011051">
    <property type="entry name" value="RmlC_Cupin_sf"/>
</dbReference>
<organism evidence="4 5">
    <name type="scientific">Salinimonas profundi</name>
    <dbReference type="NCBI Taxonomy" id="2729140"/>
    <lineage>
        <taxon>Bacteria</taxon>
        <taxon>Pseudomonadati</taxon>
        <taxon>Pseudomonadota</taxon>
        <taxon>Gammaproteobacteria</taxon>
        <taxon>Alteromonadales</taxon>
        <taxon>Alteromonadaceae</taxon>
        <taxon>Alteromonas/Salinimonas group</taxon>
        <taxon>Salinimonas</taxon>
    </lineage>
</organism>